<feature type="coiled-coil region" evidence="1">
    <location>
        <begin position="14"/>
        <end position="60"/>
    </location>
</feature>
<organism evidence="3 4">
    <name type="scientific">Caldanaerobacter subterraneus</name>
    <dbReference type="NCBI Taxonomy" id="911092"/>
    <lineage>
        <taxon>Bacteria</taxon>
        <taxon>Bacillati</taxon>
        <taxon>Bacillota</taxon>
        <taxon>Clostridia</taxon>
        <taxon>Thermoanaerobacterales</taxon>
        <taxon>Thermoanaerobacteraceae</taxon>
        <taxon>Caldanaerobacter</taxon>
    </lineage>
</organism>
<dbReference type="SUPFAM" id="SSF88659">
    <property type="entry name" value="Sigma3 and sigma4 domains of RNA polymerase sigma factors"/>
    <property type="match status" value="1"/>
</dbReference>
<keyword evidence="1" id="KW-0175">Coiled coil</keyword>
<dbReference type="AlphaFoldDB" id="A0A4R2JFW0"/>
<gene>
    <name evidence="3" type="ORF">EV203_13119</name>
</gene>
<proteinExistence type="predicted"/>
<feature type="domain" description="RNA polymerase sigma-70 region 4" evidence="2">
    <location>
        <begin position="64"/>
        <end position="110"/>
    </location>
</feature>
<evidence type="ECO:0000259" key="2">
    <source>
        <dbReference type="Pfam" id="PF04545"/>
    </source>
</evidence>
<name>A0A4R2JFW0_9THEO</name>
<evidence type="ECO:0000313" key="3">
    <source>
        <dbReference type="EMBL" id="TCO57497.1"/>
    </source>
</evidence>
<dbReference type="Proteomes" id="UP000294886">
    <property type="component" value="Unassembled WGS sequence"/>
</dbReference>
<sequence length="118" mass="14508">MELLNDYYWLLQNIKSYKKMLSQLEADAKKYKQQGLLKKIEELQNLYETKIQESLEKQKKIEEAIECLQGVEKQIILLRYKENRTWEEISREMNYSYSQLHRIHRKALKKFEEAYKRS</sequence>
<dbReference type="InterPro" id="IPR007630">
    <property type="entry name" value="RNA_pol_sigma70_r4"/>
</dbReference>
<evidence type="ECO:0000256" key="1">
    <source>
        <dbReference type="SAM" id="Coils"/>
    </source>
</evidence>
<dbReference type="Gene3D" id="1.20.140.160">
    <property type="match status" value="1"/>
</dbReference>
<dbReference type="GO" id="GO:0006352">
    <property type="term" value="P:DNA-templated transcription initiation"/>
    <property type="evidence" value="ECO:0007669"/>
    <property type="project" value="InterPro"/>
</dbReference>
<evidence type="ECO:0000313" key="4">
    <source>
        <dbReference type="Proteomes" id="UP000294886"/>
    </source>
</evidence>
<dbReference type="InterPro" id="IPR013324">
    <property type="entry name" value="RNA_pol_sigma_r3/r4-like"/>
</dbReference>
<comment type="caution">
    <text evidence="3">The sequence shown here is derived from an EMBL/GenBank/DDBJ whole genome shotgun (WGS) entry which is preliminary data.</text>
</comment>
<dbReference type="Pfam" id="PF04545">
    <property type="entry name" value="Sigma70_r4"/>
    <property type="match status" value="1"/>
</dbReference>
<dbReference type="RefSeq" id="WP_165911613.1">
    <property type="nucleotide sequence ID" value="NZ_SLWU01000031.1"/>
</dbReference>
<dbReference type="EMBL" id="SLWU01000031">
    <property type="protein sequence ID" value="TCO57497.1"/>
    <property type="molecule type" value="Genomic_DNA"/>
</dbReference>
<dbReference type="GO" id="GO:0003700">
    <property type="term" value="F:DNA-binding transcription factor activity"/>
    <property type="evidence" value="ECO:0007669"/>
    <property type="project" value="InterPro"/>
</dbReference>
<protein>
    <submittedName>
        <fullName evidence="3">RNA polymerase sigma factor (Sigma-70 family)</fullName>
    </submittedName>
</protein>
<reference evidence="3 4" key="1">
    <citation type="submission" date="2019-03" db="EMBL/GenBank/DDBJ databases">
        <title>Genomic Encyclopedia of Type Strains, Phase IV (KMG-IV): sequencing the most valuable type-strain genomes for metagenomic binning, comparative biology and taxonomic classification.</title>
        <authorList>
            <person name="Goeker M."/>
        </authorList>
    </citation>
    <scope>NUCLEOTIDE SEQUENCE [LARGE SCALE GENOMIC DNA]</scope>
    <source>
        <strain evidence="3 4">DSM 13054</strain>
    </source>
</reference>
<accession>A0A4R2JFW0</accession>